<dbReference type="OrthoDB" id="3181812at2"/>
<dbReference type="SUPFAM" id="SSF46785">
    <property type="entry name" value="Winged helix' DNA-binding domain"/>
    <property type="match status" value="1"/>
</dbReference>
<dbReference type="Pfam" id="PF03466">
    <property type="entry name" value="LysR_substrate"/>
    <property type="match status" value="1"/>
</dbReference>
<comment type="similarity">
    <text evidence="1">Belongs to the LysR transcriptional regulatory family.</text>
</comment>
<dbReference type="Gene3D" id="3.40.190.290">
    <property type="match status" value="1"/>
</dbReference>
<dbReference type="PROSITE" id="PS50931">
    <property type="entry name" value="HTH_LYSR"/>
    <property type="match status" value="1"/>
</dbReference>
<keyword evidence="4" id="KW-0804">Transcription</keyword>
<dbReference type="InterPro" id="IPR000847">
    <property type="entry name" value="LysR_HTH_N"/>
</dbReference>
<sequence length="308" mass="33789">MREHHECMDLTTVRWFLAVAERGHVTNAAAELRISQPGLSRAIARLERELDAPLFDRAGRGVVLSRYGTVFAEHARRLVAEEEAARRALAQAADPERGEVSLGFLHTQGPSFVPGLIRRYRLDHPGVTFRLSQDRSERVAAMVLEGRADLAITSPRPDDPSLTWHPLVIERLQLAVPADHHLAERRRARVSDVLDEPFVAFRAGAGLRVVTEELFGLAGARPRIAFEGEETSTVRGLVAAGLGVAIVAPLRAGEEFPGVRHITLAEPAAIRTIGLVWAPGRTRPPVVEGFRRFVMGRGDDLHGPPTDP</sequence>
<dbReference type="InterPro" id="IPR036388">
    <property type="entry name" value="WH-like_DNA-bd_sf"/>
</dbReference>
<evidence type="ECO:0000259" key="5">
    <source>
        <dbReference type="PROSITE" id="PS50931"/>
    </source>
</evidence>
<dbReference type="InterPro" id="IPR036390">
    <property type="entry name" value="WH_DNA-bd_sf"/>
</dbReference>
<dbReference type="EMBL" id="SMKU01000138">
    <property type="protein sequence ID" value="TDD81388.1"/>
    <property type="molecule type" value="Genomic_DNA"/>
</dbReference>
<evidence type="ECO:0000256" key="2">
    <source>
        <dbReference type="ARBA" id="ARBA00023015"/>
    </source>
</evidence>
<dbReference type="GO" id="GO:0003700">
    <property type="term" value="F:DNA-binding transcription factor activity"/>
    <property type="evidence" value="ECO:0007669"/>
    <property type="project" value="InterPro"/>
</dbReference>
<dbReference type="PANTHER" id="PTHR30346:SF28">
    <property type="entry name" value="HTH-TYPE TRANSCRIPTIONAL REGULATOR CYNR"/>
    <property type="match status" value="1"/>
</dbReference>
<dbReference type="PANTHER" id="PTHR30346">
    <property type="entry name" value="TRANSCRIPTIONAL DUAL REGULATOR HCAR-RELATED"/>
    <property type="match status" value="1"/>
</dbReference>
<dbReference type="CDD" id="cd08434">
    <property type="entry name" value="PBP2_GltC_like"/>
    <property type="match status" value="1"/>
</dbReference>
<dbReference type="AlphaFoldDB" id="A0A4R5B554"/>
<reference evidence="6 7" key="1">
    <citation type="submission" date="2019-03" db="EMBL/GenBank/DDBJ databases">
        <title>Draft genome sequences of novel Actinobacteria.</title>
        <authorList>
            <person name="Sahin N."/>
            <person name="Ay H."/>
            <person name="Saygin H."/>
        </authorList>
    </citation>
    <scope>NUCLEOTIDE SEQUENCE [LARGE SCALE GENOMIC DNA]</scope>
    <source>
        <strain evidence="6 7">H3C3</strain>
    </source>
</reference>
<accession>A0A4R5B554</accession>
<dbReference type="SUPFAM" id="SSF53850">
    <property type="entry name" value="Periplasmic binding protein-like II"/>
    <property type="match status" value="1"/>
</dbReference>
<dbReference type="InterPro" id="IPR005119">
    <property type="entry name" value="LysR_subst-bd"/>
</dbReference>
<evidence type="ECO:0000256" key="1">
    <source>
        <dbReference type="ARBA" id="ARBA00009437"/>
    </source>
</evidence>
<keyword evidence="7" id="KW-1185">Reference proteome</keyword>
<evidence type="ECO:0000313" key="6">
    <source>
        <dbReference type="EMBL" id="TDD81388.1"/>
    </source>
</evidence>
<dbReference type="PRINTS" id="PR00039">
    <property type="entry name" value="HTHLYSR"/>
</dbReference>
<evidence type="ECO:0000313" key="7">
    <source>
        <dbReference type="Proteomes" id="UP000294513"/>
    </source>
</evidence>
<organism evidence="6 7">
    <name type="scientific">Actinomadura rubrisoli</name>
    <dbReference type="NCBI Taxonomy" id="2530368"/>
    <lineage>
        <taxon>Bacteria</taxon>
        <taxon>Bacillati</taxon>
        <taxon>Actinomycetota</taxon>
        <taxon>Actinomycetes</taxon>
        <taxon>Streptosporangiales</taxon>
        <taxon>Thermomonosporaceae</taxon>
        <taxon>Actinomadura</taxon>
    </lineage>
</organism>
<dbReference type="Gene3D" id="1.10.10.10">
    <property type="entry name" value="Winged helix-like DNA-binding domain superfamily/Winged helix DNA-binding domain"/>
    <property type="match status" value="1"/>
</dbReference>
<evidence type="ECO:0000256" key="3">
    <source>
        <dbReference type="ARBA" id="ARBA00023125"/>
    </source>
</evidence>
<gene>
    <name evidence="6" type="ORF">E1298_24230</name>
</gene>
<feature type="domain" description="HTH lysR-type" evidence="5">
    <location>
        <begin position="8"/>
        <end position="65"/>
    </location>
</feature>
<proteinExistence type="inferred from homology"/>
<keyword evidence="3" id="KW-0238">DNA-binding</keyword>
<dbReference type="Pfam" id="PF00126">
    <property type="entry name" value="HTH_1"/>
    <property type="match status" value="1"/>
</dbReference>
<keyword evidence="2" id="KW-0805">Transcription regulation</keyword>
<dbReference type="FunFam" id="1.10.10.10:FF:000001">
    <property type="entry name" value="LysR family transcriptional regulator"/>
    <property type="match status" value="1"/>
</dbReference>
<protein>
    <submittedName>
        <fullName evidence="6">LysR family transcriptional regulator</fullName>
    </submittedName>
</protein>
<evidence type="ECO:0000256" key="4">
    <source>
        <dbReference type="ARBA" id="ARBA00023163"/>
    </source>
</evidence>
<dbReference type="GO" id="GO:0032993">
    <property type="term" value="C:protein-DNA complex"/>
    <property type="evidence" value="ECO:0007669"/>
    <property type="project" value="TreeGrafter"/>
</dbReference>
<dbReference type="GO" id="GO:0003677">
    <property type="term" value="F:DNA binding"/>
    <property type="evidence" value="ECO:0007669"/>
    <property type="project" value="UniProtKB-KW"/>
</dbReference>
<name>A0A4R5B554_9ACTN</name>
<comment type="caution">
    <text evidence="6">The sequence shown here is derived from an EMBL/GenBank/DDBJ whole genome shotgun (WGS) entry which is preliminary data.</text>
</comment>
<dbReference type="Proteomes" id="UP000294513">
    <property type="component" value="Unassembled WGS sequence"/>
</dbReference>